<sequence>MKRFRTYCRSVWRKTWRRTRDCYYLLPVIFLHLWWFWSYIWTLQYLLEFLTARQIPYNACKKQDLKYCLQDELDFGPKKRSRLLDTVEANIFFVLLTSQLVITIGEQITMVLGRSGPWTFIIVEAMKIIELLVWYAMQLRLVDQSERRLQDLDGLAARCPEYWRSRTADGLYPSLVSSILMAFFVFLFWQIVVTPLLCSLTPTTDRYTFPCIWRAFGLDSPVILHPSHAPVS</sequence>
<gene>
    <name evidence="2" type="ORF">AC578_10749</name>
</gene>
<feature type="transmembrane region" description="Helical" evidence="1">
    <location>
        <begin position="87"/>
        <end position="105"/>
    </location>
</feature>
<dbReference type="OrthoDB" id="10447195at2759"/>
<keyword evidence="3" id="KW-1185">Reference proteome</keyword>
<organism evidence="2 3">
    <name type="scientific">Pseudocercospora eumusae</name>
    <dbReference type="NCBI Taxonomy" id="321146"/>
    <lineage>
        <taxon>Eukaryota</taxon>
        <taxon>Fungi</taxon>
        <taxon>Dikarya</taxon>
        <taxon>Ascomycota</taxon>
        <taxon>Pezizomycotina</taxon>
        <taxon>Dothideomycetes</taxon>
        <taxon>Dothideomycetidae</taxon>
        <taxon>Mycosphaerellales</taxon>
        <taxon>Mycosphaerellaceae</taxon>
        <taxon>Pseudocercospora</taxon>
    </lineage>
</organism>
<accession>A0A139H4N4</accession>
<keyword evidence="1" id="KW-1133">Transmembrane helix</keyword>
<name>A0A139H4N4_9PEZI</name>
<dbReference type="EMBL" id="LFZN01000146">
    <property type="protein sequence ID" value="KXS97318.1"/>
    <property type="molecule type" value="Genomic_DNA"/>
</dbReference>
<dbReference type="STRING" id="321146.A0A139H4N4"/>
<evidence type="ECO:0000256" key="1">
    <source>
        <dbReference type="SAM" id="Phobius"/>
    </source>
</evidence>
<proteinExistence type="predicted"/>
<keyword evidence="1" id="KW-0472">Membrane</keyword>
<evidence type="ECO:0000313" key="2">
    <source>
        <dbReference type="EMBL" id="KXS97318.1"/>
    </source>
</evidence>
<reference evidence="2 3" key="1">
    <citation type="submission" date="2015-07" db="EMBL/GenBank/DDBJ databases">
        <title>Comparative genomics of the Sigatoka disease complex on banana suggests a link between parallel evolutionary changes in Pseudocercospora fijiensis and Pseudocercospora eumusae and increased virulence on the banana host.</title>
        <authorList>
            <person name="Chang T.-C."/>
            <person name="Salvucci A."/>
            <person name="Crous P.W."/>
            <person name="Stergiopoulos I."/>
        </authorList>
    </citation>
    <scope>NUCLEOTIDE SEQUENCE [LARGE SCALE GENOMIC DNA]</scope>
    <source>
        <strain evidence="2 3">CBS 114824</strain>
    </source>
</reference>
<feature type="transmembrane region" description="Helical" evidence="1">
    <location>
        <begin position="21"/>
        <end position="40"/>
    </location>
</feature>
<comment type="caution">
    <text evidence="2">The sequence shown here is derived from an EMBL/GenBank/DDBJ whole genome shotgun (WGS) entry which is preliminary data.</text>
</comment>
<evidence type="ECO:0000313" key="3">
    <source>
        <dbReference type="Proteomes" id="UP000070133"/>
    </source>
</evidence>
<dbReference type="AlphaFoldDB" id="A0A139H4N4"/>
<protein>
    <submittedName>
        <fullName evidence="2">Uncharacterized protein</fullName>
    </submittedName>
</protein>
<keyword evidence="1" id="KW-0812">Transmembrane</keyword>
<dbReference type="Proteomes" id="UP000070133">
    <property type="component" value="Unassembled WGS sequence"/>
</dbReference>
<feature type="transmembrane region" description="Helical" evidence="1">
    <location>
        <begin position="175"/>
        <end position="198"/>
    </location>
</feature>